<feature type="domain" description="FANCI solenoid 2" evidence="3">
    <location>
        <begin position="407"/>
        <end position="565"/>
    </location>
</feature>
<gene>
    <name evidence="7" type="ORF">KP509_01G066800</name>
</gene>
<protein>
    <recommendedName>
        <fullName evidence="9">Fanconi anemia group I protein</fullName>
    </recommendedName>
</protein>
<dbReference type="InterPro" id="IPR026171">
    <property type="entry name" value="FANCI"/>
</dbReference>
<feature type="compositionally biased region" description="Acidic residues" evidence="1">
    <location>
        <begin position="1454"/>
        <end position="1464"/>
    </location>
</feature>
<dbReference type="InterPro" id="IPR029312">
    <property type="entry name" value="FANCI_HD2"/>
</dbReference>
<evidence type="ECO:0000259" key="6">
    <source>
        <dbReference type="Pfam" id="PF14680"/>
    </source>
</evidence>
<dbReference type="Pfam" id="PF14676">
    <property type="entry name" value="FANCI_S2"/>
    <property type="match status" value="1"/>
</dbReference>
<evidence type="ECO:0008006" key="9">
    <source>
        <dbReference type="Google" id="ProtNLM"/>
    </source>
</evidence>
<evidence type="ECO:0000256" key="1">
    <source>
        <dbReference type="SAM" id="MobiDB-lite"/>
    </source>
</evidence>
<dbReference type="InterPro" id="IPR016024">
    <property type="entry name" value="ARM-type_fold"/>
</dbReference>
<feature type="domain" description="FANCI helical" evidence="5">
    <location>
        <begin position="314"/>
        <end position="382"/>
    </location>
</feature>
<evidence type="ECO:0000259" key="2">
    <source>
        <dbReference type="Pfam" id="PF14675"/>
    </source>
</evidence>
<dbReference type="InterPro" id="IPR029308">
    <property type="entry name" value="FANCI_S1"/>
</dbReference>
<feature type="region of interest" description="Disordered" evidence="1">
    <location>
        <begin position="1390"/>
        <end position="1464"/>
    </location>
</feature>
<dbReference type="Pfam" id="PF14678">
    <property type="entry name" value="FANCI_S4"/>
    <property type="match status" value="1"/>
</dbReference>
<evidence type="ECO:0000259" key="4">
    <source>
        <dbReference type="Pfam" id="PF14678"/>
    </source>
</evidence>
<feature type="compositionally biased region" description="Basic and acidic residues" evidence="1">
    <location>
        <begin position="1394"/>
        <end position="1411"/>
    </location>
</feature>
<feature type="compositionally biased region" description="Basic residues" evidence="1">
    <location>
        <begin position="1438"/>
        <end position="1450"/>
    </location>
</feature>
<dbReference type="Proteomes" id="UP000825935">
    <property type="component" value="Chromosome 1"/>
</dbReference>
<evidence type="ECO:0000259" key="5">
    <source>
        <dbReference type="Pfam" id="PF14679"/>
    </source>
</evidence>
<comment type="caution">
    <text evidence="7">The sequence shown here is derived from an EMBL/GenBank/DDBJ whole genome shotgun (WGS) entry which is preliminary data.</text>
</comment>
<dbReference type="InterPro" id="IPR029314">
    <property type="entry name" value="FANCI_S4"/>
</dbReference>
<name>A0A8T2VLK3_CERRI</name>
<dbReference type="Pfam" id="PF14680">
    <property type="entry name" value="FANCI_HD2"/>
    <property type="match status" value="1"/>
</dbReference>
<accession>A0A8T2VLK3</accession>
<evidence type="ECO:0000259" key="3">
    <source>
        <dbReference type="Pfam" id="PF14676"/>
    </source>
</evidence>
<dbReference type="GO" id="GO:0006281">
    <property type="term" value="P:DNA repair"/>
    <property type="evidence" value="ECO:0007669"/>
    <property type="project" value="InterPro"/>
</dbReference>
<dbReference type="Pfam" id="PF14679">
    <property type="entry name" value="FANCI_HD1"/>
    <property type="match status" value="1"/>
</dbReference>
<feature type="compositionally biased region" description="Acidic residues" evidence="1">
    <location>
        <begin position="1412"/>
        <end position="1432"/>
    </location>
</feature>
<dbReference type="OrthoDB" id="195089at2759"/>
<organism evidence="7 8">
    <name type="scientific">Ceratopteris richardii</name>
    <name type="common">Triangle waterfern</name>
    <dbReference type="NCBI Taxonomy" id="49495"/>
    <lineage>
        <taxon>Eukaryota</taxon>
        <taxon>Viridiplantae</taxon>
        <taxon>Streptophyta</taxon>
        <taxon>Embryophyta</taxon>
        <taxon>Tracheophyta</taxon>
        <taxon>Polypodiopsida</taxon>
        <taxon>Polypodiidae</taxon>
        <taxon>Polypodiales</taxon>
        <taxon>Pteridineae</taxon>
        <taxon>Pteridaceae</taxon>
        <taxon>Parkerioideae</taxon>
        <taxon>Ceratopteris</taxon>
    </lineage>
</organism>
<dbReference type="PANTHER" id="PTHR21818">
    <property type="entry name" value="BC025462 PROTEIN"/>
    <property type="match status" value="1"/>
</dbReference>
<sequence length="1464" mass="163776">MAFDDDIVEESKTTSLSQCTGPNQRLIDMVLSNPDKLLLQALNIRNKKSASGQAVLDYCKALFSILGPPARRNSSSRPATVLLHLVVRLLTIVQGNRIAVDRTFAQCLELIIQELDAVPSKSIPHIVEPIVNQMQNSGFAYGSDADDVKILRIIPRSLSIICNSSQLVEVPESDGNANFCIGGSEYVESVFKRMLSSPIWTKTVLLEIATLLPEMPLDEAYVAEFVHTILSHLRNVDPIEYPAIMYQLLLLASKKFKRHILVGILAFCSSTFSVLQEATSDKDIAKKSSVESCRQVEGTILLHINFAVKQNPALGQEVVNLVKSGCLPFTSFIFSVLLSLARIRRFEESSMNLLKVFASKAYQDWRMSRSSSCITPGLKKQCLEGVASLERAIMRTVQNTAFGWDHVIPTLVSFGFMMVEASQSGDPVHADTTVKPIQSSGCKDLGAMVLQTTFEVHELARHEIVEQSKSRILQLKHEQSTTIVRMIGQLVQANPHIMLDHICHLKECLDYYAFLHPSLAASLFQSIRPLFQLSSDLQGYAILVLRKAMFGRETTARINALQGLINLLIAERDLKARNDIDSLLNSSNEASCSQQGHIYPNRMPSLLNELKGLLRRCLSQQAKIRELLYQGLVKLVMIDPSAADIAFNLLWSHFCRYYKTAEDSNLPLDIGSCVKIQSNSAFVEEPLDHLIFSIYNLITLQPQEEEQNILSNPSDDFSLSQEFEDGRLSAISSLRDAFQNMRKSLIQGSLAALNMDKSQDFSVDTVEGRKNLEKAHICLGICEILIDSAVSQVVKYPTGPRKDEAEKDLLCCIATYHAIEEILQKHANGSGCRSRPLEPSLSVKPVGKMQSGSIQSMETSKPFLSAVNSLHLLRIAQKSDGLQMPQSAISVPSSQRNDQEQLPDIMSYRYRLAHLAIKSCLRHVKAAGTVFVHSENRYDVKELGGDWKILGRPILDAVDDAVIESSGVFSWSVQKKEREKQGRGKRSAEESREGLVLILVKCLDEIWRLAEKKNCISEVFSQPMGKSCDTVSIESSELRAKISSDSVSEQAFLGELMSASIQPLLEQLLHRSQFREFEVLSGMVLGLGSRLQSQHMKSFGSWAEEVCKVLKLTFNGAAKALIKMALCLLPPPNDLHLAQSFSQELLKVMGTDEQEPIEISGVYHVINTSTKNCIAGTVLQHAENVLFDADWFISKLKLSPISKADILSESFSQSQNESSRIEAETTLHKRLENLVLCLANFVQMNLTGAIAEQFLKITVKLYKCLAATTRLCIAPKGYKQTAPSVRFQSLAEVTCKKLTAPLYTFMAIMQRDQQENCAIKGTVNKIKREVRIIPNLVFHVEDYERYLIQLSRLTKVNLLRHAKRSTARDFKILEDGKKFKCAFPVTNNEEELAREESGNAHSPEDLERETGSQEEMDSEEDKMSEDDEDQGEEAPSIRFRRPMEKRRRKTIVQDSDDEDEDVKT</sequence>
<feature type="domain" description="FANCI solenoid 4" evidence="4">
    <location>
        <begin position="1138"/>
        <end position="1375"/>
    </location>
</feature>
<dbReference type="EMBL" id="CM035406">
    <property type="protein sequence ID" value="KAH7446646.1"/>
    <property type="molecule type" value="Genomic_DNA"/>
</dbReference>
<dbReference type="Pfam" id="PF14675">
    <property type="entry name" value="FANCI_S1"/>
    <property type="match status" value="1"/>
</dbReference>
<feature type="domain" description="FANCI helical" evidence="6">
    <location>
        <begin position="586"/>
        <end position="823"/>
    </location>
</feature>
<evidence type="ECO:0000313" key="8">
    <source>
        <dbReference type="Proteomes" id="UP000825935"/>
    </source>
</evidence>
<dbReference type="GO" id="GO:0070182">
    <property type="term" value="F:DNA polymerase binding"/>
    <property type="evidence" value="ECO:0007669"/>
    <property type="project" value="TreeGrafter"/>
</dbReference>
<dbReference type="InterPro" id="IPR029310">
    <property type="entry name" value="FANCI_HD1"/>
</dbReference>
<feature type="domain" description="FANCI solenoid 1" evidence="2">
    <location>
        <begin position="87"/>
        <end position="309"/>
    </location>
</feature>
<dbReference type="PANTHER" id="PTHR21818:SF0">
    <property type="entry name" value="FANCONI ANEMIA GROUP I PROTEIN"/>
    <property type="match status" value="1"/>
</dbReference>
<keyword evidence="8" id="KW-1185">Reference proteome</keyword>
<dbReference type="SUPFAM" id="SSF48371">
    <property type="entry name" value="ARM repeat"/>
    <property type="match status" value="1"/>
</dbReference>
<evidence type="ECO:0000313" key="7">
    <source>
        <dbReference type="EMBL" id="KAH7446646.1"/>
    </source>
</evidence>
<reference evidence="7" key="1">
    <citation type="submission" date="2021-08" db="EMBL/GenBank/DDBJ databases">
        <title>WGS assembly of Ceratopteris richardii.</title>
        <authorList>
            <person name="Marchant D.B."/>
            <person name="Chen G."/>
            <person name="Jenkins J."/>
            <person name="Shu S."/>
            <person name="Leebens-Mack J."/>
            <person name="Grimwood J."/>
            <person name="Schmutz J."/>
            <person name="Soltis P."/>
            <person name="Soltis D."/>
            <person name="Chen Z.-H."/>
        </authorList>
    </citation>
    <scope>NUCLEOTIDE SEQUENCE</scope>
    <source>
        <strain evidence="7">Whitten #5841</strain>
        <tissue evidence="7">Leaf</tissue>
    </source>
</reference>
<dbReference type="InterPro" id="IPR029315">
    <property type="entry name" value="FANCI_S2"/>
</dbReference>
<dbReference type="OMA" id="QSMRMMN"/>
<proteinExistence type="predicted"/>